<evidence type="ECO:0000313" key="14">
    <source>
        <dbReference type="EMBL" id="CAG2207887.1"/>
    </source>
</evidence>
<evidence type="ECO:0000256" key="2">
    <source>
        <dbReference type="ARBA" id="ARBA00004236"/>
    </source>
</evidence>
<dbReference type="InterPro" id="IPR036734">
    <property type="entry name" value="Neur_chan_lig-bd_sf"/>
</dbReference>
<dbReference type="Proteomes" id="UP000683360">
    <property type="component" value="Unassembled WGS sequence"/>
</dbReference>
<dbReference type="NCBIfam" id="TIGR00860">
    <property type="entry name" value="LIC"/>
    <property type="match status" value="1"/>
</dbReference>
<keyword evidence="6" id="KW-0732">Signal</keyword>
<dbReference type="Pfam" id="PF02932">
    <property type="entry name" value="Neur_chan_memb"/>
    <property type="match status" value="1"/>
</dbReference>
<evidence type="ECO:0000256" key="9">
    <source>
        <dbReference type="ARBA" id="ARBA00023136"/>
    </source>
</evidence>
<keyword evidence="9 11" id="KW-0472">Membrane</keyword>
<keyword evidence="7 11" id="KW-1133">Transmembrane helix</keyword>
<evidence type="ECO:0000259" key="13">
    <source>
        <dbReference type="Pfam" id="PF02932"/>
    </source>
</evidence>
<dbReference type="PROSITE" id="PS00236">
    <property type="entry name" value="NEUROTR_ION_CHANNEL"/>
    <property type="match status" value="1"/>
</dbReference>
<feature type="domain" description="Neurotransmitter-gated ion-channel ligand-binding" evidence="12">
    <location>
        <begin position="45"/>
        <end position="250"/>
    </location>
</feature>
<dbReference type="SUPFAM" id="SSF63712">
    <property type="entry name" value="Nicotinic receptor ligand binding domain-like"/>
    <property type="match status" value="1"/>
</dbReference>
<name>A0A8S3RML8_MYTED</name>
<protein>
    <submittedName>
        <fullName evidence="14">GLRA3</fullName>
    </submittedName>
</protein>
<dbReference type="InterPro" id="IPR018000">
    <property type="entry name" value="Neurotransmitter_ion_chnl_CS"/>
</dbReference>
<comment type="caution">
    <text evidence="14">The sequence shown here is derived from an EMBL/GenBank/DDBJ whole genome shotgun (WGS) entry which is preliminary data.</text>
</comment>
<evidence type="ECO:0000256" key="1">
    <source>
        <dbReference type="ARBA" id="ARBA00004141"/>
    </source>
</evidence>
<dbReference type="InterPro" id="IPR006202">
    <property type="entry name" value="Neur_chan_lig-bd"/>
</dbReference>
<evidence type="ECO:0000256" key="7">
    <source>
        <dbReference type="ARBA" id="ARBA00022989"/>
    </source>
</evidence>
<feature type="transmembrane region" description="Helical" evidence="11">
    <location>
        <begin position="383"/>
        <end position="402"/>
    </location>
</feature>
<dbReference type="InterPro" id="IPR006028">
    <property type="entry name" value="GABAA/Glycine_rcpt"/>
</dbReference>
<dbReference type="GO" id="GO:0005230">
    <property type="term" value="F:extracellular ligand-gated monoatomic ion channel activity"/>
    <property type="evidence" value="ECO:0007669"/>
    <property type="project" value="InterPro"/>
</dbReference>
<dbReference type="InterPro" id="IPR006029">
    <property type="entry name" value="Neurotrans-gated_channel_TM"/>
</dbReference>
<keyword evidence="15" id="KW-1185">Reference proteome</keyword>
<evidence type="ECO:0000256" key="10">
    <source>
        <dbReference type="ARBA" id="ARBA00023303"/>
    </source>
</evidence>
<dbReference type="InterPro" id="IPR036719">
    <property type="entry name" value="Neuro-gated_channel_TM_sf"/>
</dbReference>
<keyword evidence="4" id="KW-1003">Cell membrane</keyword>
<dbReference type="SUPFAM" id="SSF90112">
    <property type="entry name" value="Neurotransmitter-gated ion-channel transmembrane pore"/>
    <property type="match status" value="1"/>
</dbReference>
<feature type="transmembrane region" description="Helical" evidence="11">
    <location>
        <begin position="286"/>
        <end position="304"/>
    </location>
</feature>
<reference evidence="14" key="1">
    <citation type="submission" date="2021-03" db="EMBL/GenBank/DDBJ databases">
        <authorList>
            <person name="Bekaert M."/>
        </authorList>
    </citation>
    <scope>NUCLEOTIDE SEQUENCE</scope>
</reference>
<comment type="subcellular location">
    <subcellularLocation>
        <location evidence="2">Cell membrane</location>
    </subcellularLocation>
    <subcellularLocation>
        <location evidence="1">Membrane</location>
        <topology evidence="1">Multi-pass membrane protein</topology>
    </subcellularLocation>
</comment>
<evidence type="ECO:0000256" key="8">
    <source>
        <dbReference type="ARBA" id="ARBA00023065"/>
    </source>
</evidence>
<evidence type="ECO:0000256" key="11">
    <source>
        <dbReference type="RuleBase" id="RU000687"/>
    </source>
</evidence>
<evidence type="ECO:0000256" key="3">
    <source>
        <dbReference type="ARBA" id="ARBA00022448"/>
    </source>
</evidence>
<feature type="transmembrane region" description="Helical" evidence="11">
    <location>
        <begin position="251"/>
        <end position="274"/>
    </location>
</feature>
<dbReference type="PANTHER" id="PTHR18945">
    <property type="entry name" value="NEUROTRANSMITTER GATED ION CHANNEL"/>
    <property type="match status" value="1"/>
</dbReference>
<dbReference type="Gene3D" id="2.70.170.10">
    <property type="entry name" value="Neurotransmitter-gated ion-channel ligand-binding domain"/>
    <property type="match status" value="1"/>
</dbReference>
<evidence type="ECO:0000256" key="6">
    <source>
        <dbReference type="ARBA" id="ARBA00022729"/>
    </source>
</evidence>
<feature type="domain" description="Neurotransmitter-gated ion-channel transmembrane" evidence="13">
    <location>
        <begin position="258"/>
        <end position="339"/>
    </location>
</feature>
<keyword evidence="5 11" id="KW-0812">Transmembrane</keyword>
<dbReference type="PRINTS" id="PR00252">
    <property type="entry name" value="NRIONCHANNEL"/>
</dbReference>
<dbReference type="InterPro" id="IPR006201">
    <property type="entry name" value="Neur_channel"/>
</dbReference>
<evidence type="ECO:0000256" key="4">
    <source>
        <dbReference type="ARBA" id="ARBA00022475"/>
    </source>
</evidence>
<dbReference type="OrthoDB" id="407674at2759"/>
<dbReference type="InterPro" id="IPR038050">
    <property type="entry name" value="Neuro_actylchol_rec"/>
</dbReference>
<accession>A0A8S3RML8</accession>
<keyword evidence="10 11" id="KW-0407">Ion channel</keyword>
<feature type="transmembrane region" description="Helical" evidence="11">
    <location>
        <begin position="316"/>
        <end position="335"/>
    </location>
</feature>
<gene>
    <name evidence="14" type="ORF">MEDL_22121</name>
</gene>
<evidence type="ECO:0000256" key="5">
    <source>
        <dbReference type="ARBA" id="ARBA00022692"/>
    </source>
</evidence>
<dbReference type="Gene3D" id="1.20.58.390">
    <property type="entry name" value="Neurotransmitter-gated ion-channel transmembrane domain"/>
    <property type="match status" value="1"/>
</dbReference>
<dbReference type="PRINTS" id="PR00253">
    <property type="entry name" value="GABAARECEPTR"/>
</dbReference>
<sequence>MLLTTLTIAICIHQNIATFDRIVCQSFNSTEDNTRVEEEGEMIRESIIKNILSRYDKRYPPRYNSEIPTEVKVQMYVVGVFGIDESEMKFSMSMYLRQNWIDPRLTFSAPPEISRIELDHSIQECIWVPDLSFMTDMDTKIHDVTVPNKMMFLHPNGFVSYSLRVTGTFTCFMQLQTFPFDEQSCVLEMESYGFSASTVSLRWMEPAMTLKDGIVNSQFTIKASESYTCDKEYPSGNYTCIGVNVNLTRQYGFYLIQVYAPSALIVVLSWVSFWLNTDAIPARVSLGILTVLSVSTNGHFSVGLTQRVSYVRAIDVWNVVCLLFVFGAMIEYAYVAMIERVEERRTIERIGIIGNNHNIFNEQVPNAKEDTKKKNSARYIDKLSRAVFPLVFVIFNVIYWLYYMT</sequence>
<dbReference type="EMBL" id="CAJPWZ010001095">
    <property type="protein sequence ID" value="CAG2207887.1"/>
    <property type="molecule type" value="Genomic_DNA"/>
</dbReference>
<evidence type="ECO:0000313" key="15">
    <source>
        <dbReference type="Proteomes" id="UP000683360"/>
    </source>
</evidence>
<dbReference type="Pfam" id="PF02931">
    <property type="entry name" value="Neur_chan_LBD"/>
    <property type="match status" value="1"/>
</dbReference>
<comment type="similarity">
    <text evidence="11">Belongs to the ligand-gated ion channel (TC 1.A.9) family.</text>
</comment>
<proteinExistence type="inferred from homology"/>
<dbReference type="GO" id="GO:0005886">
    <property type="term" value="C:plasma membrane"/>
    <property type="evidence" value="ECO:0007669"/>
    <property type="project" value="UniProtKB-SubCell"/>
</dbReference>
<dbReference type="AlphaFoldDB" id="A0A8S3RML8"/>
<dbReference type="GO" id="GO:0004888">
    <property type="term" value="F:transmembrane signaling receptor activity"/>
    <property type="evidence" value="ECO:0007669"/>
    <property type="project" value="InterPro"/>
</dbReference>
<evidence type="ECO:0000259" key="12">
    <source>
        <dbReference type="Pfam" id="PF02931"/>
    </source>
</evidence>
<keyword evidence="3 11" id="KW-0813">Transport</keyword>
<keyword evidence="8 11" id="KW-0406">Ion transport</keyword>
<dbReference type="CDD" id="cd19049">
    <property type="entry name" value="LGIC_TM_anion"/>
    <property type="match status" value="1"/>
</dbReference>
<organism evidence="14 15">
    <name type="scientific">Mytilus edulis</name>
    <name type="common">Blue mussel</name>
    <dbReference type="NCBI Taxonomy" id="6550"/>
    <lineage>
        <taxon>Eukaryota</taxon>
        <taxon>Metazoa</taxon>
        <taxon>Spiralia</taxon>
        <taxon>Lophotrochozoa</taxon>
        <taxon>Mollusca</taxon>
        <taxon>Bivalvia</taxon>
        <taxon>Autobranchia</taxon>
        <taxon>Pteriomorphia</taxon>
        <taxon>Mytilida</taxon>
        <taxon>Mytiloidea</taxon>
        <taxon>Mytilidae</taxon>
        <taxon>Mytilinae</taxon>
        <taxon>Mytilus</taxon>
    </lineage>
</organism>